<dbReference type="PANTHER" id="PTHR10622:SF10">
    <property type="entry name" value="HET DOMAIN-CONTAINING PROTEIN"/>
    <property type="match status" value="1"/>
</dbReference>
<dbReference type="PANTHER" id="PTHR10622">
    <property type="entry name" value="HET DOMAIN-CONTAINING PROTEIN"/>
    <property type="match status" value="1"/>
</dbReference>
<dbReference type="AlphaFoldDB" id="A0A2P5HEE9"/>
<name>A0A2P5HEE9_DIAHE</name>
<gene>
    <name evidence="2" type="ORF">DHEL01_v212971</name>
</gene>
<keyword evidence="3" id="KW-1185">Reference proteome</keyword>
<organism evidence="2 3">
    <name type="scientific">Diaporthe helianthi</name>
    <dbReference type="NCBI Taxonomy" id="158607"/>
    <lineage>
        <taxon>Eukaryota</taxon>
        <taxon>Fungi</taxon>
        <taxon>Dikarya</taxon>
        <taxon>Ascomycota</taxon>
        <taxon>Pezizomycotina</taxon>
        <taxon>Sordariomycetes</taxon>
        <taxon>Sordariomycetidae</taxon>
        <taxon>Diaporthales</taxon>
        <taxon>Diaporthaceae</taxon>
        <taxon>Diaporthe</taxon>
    </lineage>
</organism>
<dbReference type="InParanoid" id="A0A2P5HEE9"/>
<dbReference type="Proteomes" id="UP000094444">
    <property type="component" value="Unassembled WGS sequence"/>
</dbReference>
<proteinExistence type="predicted"/>
<sequence>MFRWYEKASVCFAYLSDVSSPDSAEENGSEFRASKWFTRGWTLQEAAHPTVPRRQAPAKTAQAQNGSPPHGHGSPNQPVRVAPSPSPPKPAKWHPVAPVCGAWLVGPALPIPPCGPAPIRSGGEFYDRKLKEGRNGALLEKMPLIRHVRTAGNCGRSASSASFELGGSAL</sequence>
<reference evidence="2" key="1">
    <citation type="submission" date="2017-09" db="EMBL/GenBank/DDBJ databases">
        <title>Polyketide synthases of a Diaporthe helianthi virulent isolate.</title>
        <authorList>
            <person name="Baroncelli R."/>
        </authorList>
    </citation>
    <scope>NUCLEOTIDE SEQUENCE [LARGE SCALE GENOMIC DNA]</scope>
    <source>
        <strain evidence="2">7/96</strain>
    </source>
</reference>
<dbReference type="EMBL" id="MAVT02003633">
    <property type="protein sequence ID" value="POS68635.1"/>
    <property type="molecule type" value="Genomic_DNA"/>
</dbReference>
<evidence type="ECO:0000313" key="2">
    <source>
        <dbReference type="EMBL" id="POS68635.1"/>
    </source>
</evidence>
<accession>A0A2P5HEE9</accession>
<evidence type="ECO:0000313" key="3">
    <source>
        <dbReference type="Proteomes" id="UP000094444"/>
    </source>
</evidence>
<dbReference type="STRING" id="158607.A0A2P5HEE9"/>
<feature type="region of interest" description="Disordered" evidence="1">
    <location>
        <begin position="48"/>
        <end position="92"/>
    </location>
</feature>
<protein>
    <submittedName>
        <fullName evidence="2">Uncharacterized protein</fullName>
    </submittedName>
</protein>
<evidence type="ECO:0000256" key="1">
    <source>
        <dbReference type="SAM" id="MobiDB-lite"/>
    </source>
</evidence>
<dbReference type="OrthoDB" id="674604at2759"/>
<comment type="caution">
    <text evidence="2">The sequence shown here is derived from an EMBL/GenBank/DDBJ whole genome shotgun (WGS) entry which is preliminary data.</text>
</comment>